<dbReference type="EMBL" id="LN811400">
    <property type="protein sequence ID" value="CEO96458.1"/>
    <property type="molecule type" value="Genomic_DNA"/>
</dbReference>
<keyword evidence="2 4" id="KW-0732">Signal</keyword>
<geneLocation type="plasmid" evidence="5">
    <name>I</name>
</geneLocation>
<evidence type="ECO:0000313" key="5">
    <source>
        <dbReference type="EMBL" id="CEO96458.1"/>
    </source>
</evidence>
<feature type="signal peptide" evidence="4">
    <location>
        <begin position="1"/>
        <end position="48"/>
    </location>
</feature>
<sequence>MACSSLTSIGSATSVAPPNFSPTSANTMQTMKTHILPLLLLTAGAANAQTAPQVPAITSALNDNATATANANPLPDNAATSTPAYVPPPAQPERLSPRVAKARSDFDSKQRAQVAEYVGQARQVPTSSSTANVGGQTIFTYRPGALYTIYVGAGRQTVIDFQPGEQLTGEVNGSDTVRWLISQVTSGTDAGEQVHLVLKAVEPGLTNDLFIATNRRTYLVTARSVADWSMPSVSWQYPMDTWKAKQAVAAKREAVEPVAVAPDALHFNYDIKGGRYSWKPMQVFDDGAQTYIRMPATLNATDAPALFLIEKGEPLLVNYRVKGVANGTTGPTYIVDRVFDRAELRVGAKQAITIRRR</sequence>
<dbReference type="Gene3D" id="2.60.40.2500">
    <property type="match status" value="1"/>
</dbReference>
<gene>
    <name evidence="5" type="ORF">pXCCB1459_0029</name>
</gene>
<evidence type="ECO:0000256" key="2">
    <source>
        <dbReference type="ARBA" id="ARBA00022729"/>
    </source>
</evidence>
<dbReference type="NCBIfam" id="TIGR02775">
    <property type="entry name" value="TrbG_Ti"/>
    <property type="match status" value="1"/>
</dbReference>
<dbReference type="InterPro" id="IPR038161">
    <property type="entry name" value="VirB9/CagX/TrbG_C_sf"/>
</dbReference>
<dbReference type="InterPro" id="IPR014142">
    <property type="entry name" value="TrbG_Ti"/>
</dbReference>
<dbReference type="AlphaFoldDB" id="A0A0C7KFA6"/>
<keyword evidence="5" id="KW-0614">Plasmid</keyword>
<evidence type="ECO:0000256" key="3">
    <source>
        <dbReference type="SAM" id="MobiDB-lite"/>
    </source>
</evidence>
<evidence type="ECO:0000256" key="4">
    <source>
        <dbReference type="SAM" id="SignalP"/>
    </source>
</evidence>
<accession>A0A0C7KFA6</accession>
<feature type="region of interest" description="Disordered" evidence="3">
    <location>
        <begin position="68"/>
        <end position="94"/>
    </location>
</feature>
<dbReference type="InterPro" id="IPR033645">
    <property type="entry name" value="VirB9/CagX/TrbG_C"/>
</dbReference>
<evidence type="ECO:0000256" key="1">
    <source>
        <dbReference type="ARBA" id="ARBA00006135"/>
    </source>
</evidence>
<dbReference type="InterPro" id="IPR010258">
    <property type="entry name" value="Conjugal_tfr_TrbG/VirB9/CagX"/>
</dbReference>
<proteinExistence type="inferred from homology"/>
<comment type="similarity">
    <text evidence="1">Belongs to the TrbG/VirB9 family.</text>
</comment>
<protein>
    <submittedName>
        <fullName evidence="5">Uncharacterized protein</fullName>
    </submittedName>
</protein>
<dbReference type="Pfam" id="PF03524">
    <property type="entry name" value="CagX"/>
    <property type="match status" value="1"/>
</dbReference>
<feature type="chain" id="PRO_5002194263" evidence="4">
    <location>
        <begin position="49"/>
        <end position="357"/>
    </location>
</feature>
<reference evidence="5" key="1">
    <citation type="submission" date="2015-01" db="EMBL/GenBank/DDBJ databases">
        <authorList>
            <person name="Wibberg Daniel"/>
        </authorList>
    </citation>
    <scope>NUCLEOTIDE SEQUENCE</scope>
    <source>
        <strain evidence="5">B-1459</strain>
        <plasmid evidence="5">I</plasmid>
    </source>
</reference>
<name>A0A0C7KFA6_XANCE</name>
<organism evidence="5">
    <name type="scientific">Xanthomonas campestris pv. campestris</name>
    <dbReference type="NCBI Taxonomy" id="340"/>
    <lineage>
        <taxon>Bacteria</taxon>
        <taxon>Pseudomonadati</taxon>
        <taxon>Pseudomonadota</taxon>
        <taxon>Gammaproteobacteria</taxon>
        <taxon>Lysobacterales</taxon>
        <taxon>Lysobacteraceae</taxon>
        <taxon>Xanthomonas</taxon>
    </lineage>
</organism>
<feature type="region of interest" description="Disordered" evidence="3">
    <location>
        <begin position="1"/>
        <end position="21"/>
    </location>
</feature>
<feature type="compositionally biased region" description="Low complexity" evidence="3">
    <location>
        <begin position="68"/>
        <end position="79"/>
    </location>
</feature>
<dbReference type="CDD" id="cd06911">
    <property type="entry name" value="VirB9_CagX_TrbG"/>
    <property type="match status" value="1"/>
</dbReference>